<dbReference type="OrthoDB" id="7876552at2"/>
<dbReference type="STRING" id="282683.SAMN04488105_10262"/>
<evidence type="ECO:0000313" key="2">
    <source>
        <dbReference type="EMBL" id="SDE24237.1"/>
    </source>
</evidence>
<accession>A0A1G7BBG7</accession>
<reference evidence="3" key="1">
    <citation type="submission" date="2016-10" db="EMBL/GenBank/DDBJ databases">
        <authorList>
            <person name="Varghese N."/>
            <person name="Submissions S."/>
        </authorList>
    </citation>
    <scope>NUCLEOTIDE SEQUENCE [LARGE SCALE GENOMIC DNA]</scope>
    <source>
        <strain evidence="3">DSM 10146</strain>
    </source>
</reference>
<dbReference type="EMBL" id="FNAV01000002">
    <property type="protein sequence ID" value="SDE24237.1"/>
    <property type="molecule type" value="Genomic_DNA"/>
</dbReference>
<dbReference type="AlphaFoldDB" id="A0A1G7BBG7"/>
<evidence type="ECO:0000313" key="3">
    <source>
        <dbReference type="Proteomes" id="UP000198994"/>
    </source>
</evidence>
<proteinExistence type="predicted"/>
<sequence>MRLRAACLLAVLAASPARAETAAECAAFWQALAGVWRDYPGVWTAPGTALALVDDFRKLSGGAVAEDRIASYRLMHRYALSGDRQSADLQRRIGARCDALLPAPGTK</sequence>
<protein>
    <recommendedName>
        <fullName evidence="4">Lipoprotein</fullName>
    </recommendedName>
</protein>
<evidence type="ECO:0000256" key="1">
    <source>
        <dbReference type="SAM" id="SignalP"/>
    </source>
</evidence>
<feature type="signal peptide" evidence="1">
    <location>
        <begin position="1"/>
        <end position="19"/>
    </location>
</feature>
<gene>
    <name evidence="2" type="ORF">SAMN04488105_10262</name>
</gene>
<keyword evidence="1" id="KW-0732">Signal</keyword>
<evidence type="ECO:0008006" key="4">
    <source>
        <dbReference type="Google" id="ProtNLM"/>
    </source>
</evidence>
<name>A0A1G7BBG7_9RHOB</name>
<organism evidence="2 3">
    <name type="scientific">Salipiger thiooxidans</name>
    <dbReference type="NCBI Taxonomy" id="282683"/>
    <lineage>
        <taxon>Bacteria</taxon>
        <taxon>Pseudomonadati</taxon>
        <taxon>Pseudomonadota</taxon>
        <taxon>Alphaproteobacteria</taxon>
        <taxon>Rhodobacterales</taxon>
        <taxon>Roseobacteraceae</taxon>
        <taxon>Salipiger</taxon>
    </lineage>
</organism>
<dbReference type="Proteomes" id="UP000198994">
    <property type="component" value="Unassembled WGS sequence"/>
</dbReference>
<dbReference type="RefSeq" id="WP_089955021.1">
    <property type="nucleotide sequence ID" value="NZ_FNAV01000002.1"/>
</dbReference>
<feature type="chain" id="PRO_5011528865" description="Lipoprotein" evidence="1">
    <location>
        <begin position="20"/>
        <end position="107"/>
    </location>
</feature>
<keyword evidence="3" id="KW-1185">Reference proteome</keyword>